<dbReference type="InterPro" id="IPR000668">
    <property type="entry name" value="Peptidase_C1A_C"/>
</dbReference>
<accession>A0A0L7L0K0</accession>
<sequence length="210" mass="23886">MDTVLTINHLNGIVIGYDMNRTLPLSPATRAMYPIIYDKDIDYPTDFDARKRWPSYITPVRDQGWCGSDWAITLTGVASDSDYPTDFDARKRWPSYITPVRNQGWCGSDWAITLTGTLLSCNVKQQRGCDGGHIDVAWIYAMKFGLVDEDCLPYKAARTQCPFRSESTLQEAGCRPSVRQRTTKYQVGPVGLLRYERDIMYDIMETGPVF</sequence>
<reference evidence="3 4" key="1">
    <citation type="journal article" date="2015" name="Genome Biol. Evol.">
        <title>The genome of winter moth (Operophtera brumata) provides a genomic perspective on sexual dimorphism and phenology.</title>
        <authorList>
            <person name="Derks M.F."/>
            <person name="Smit S."/>
            <person name="Salis L."/>
            <person name="Schijlen E."/>
            <person name="Bossers A."/>
            <person name="Mateman C."/>
            <person name="Pijl A.S."/>
            <person name="de Ridder D."/>
            <person name="Groenen M.A."/>
            <person name="Visser M.E."/>
            <person name="Megens H.J."/>
        </authorList>
    </citation>
    <scope>NUCLEOTIDE SEQUENCE [LARGE SCALE GENOMIC DNA]</scope>
    <source>
        <strain evidence="3">WM2013NL</strain>
        <tissue evidence="3">Head and thorax</tissue>
    </source>
</reference>
<dbReference type="PANTHER" id="PTHR12411">
    <property type="entry name" value="CYSTEINE PROTEASE FAMILY C1-RELATED"/>
    <property type="match status" value="1"/>
</dbReference>
<feature type="non-terminal residue" evidence="3">
    <location>
        <position position="210"/>
    </location>
</feature>
<protein>
    <submittedName>
        <fullName evidence="3">Tubulointerstitial nephritis antigen</fullName>
    </submittedName>
</protein>
<dbReference type="InterPro" id="IPR038765">
    <property type="entry name" value="Papain-like_cys_pep_sf"/>
</dbReference>
<gene>
    <name evidence="3" type="ORF">OBRU01_17859</name>
</gene>
<dbReference type="Proteomes" id="UP000037510">
    <property type="component" value="Unassembled WGS sequence"/>
</dbReference>
<dbReference type="EMBL" id="JTDY01003782">
    <property type="protein sequence ID" value="KOB69012.1"/>
    <property type="molecule type" value="Genomic_DNA"/>
</dbReference>
<evidence type="ECO:0000259" key="2">
    <source>
        <dbReference type="SMART" id="SM00645"/>
    </source>
</evidence>
<dbReference type="Pfam" id="PF00112">
    <property type="entry name" value="Peptidase_C1"/>
    <property type="match status" value="2"/>
</dbReference>
<organism evidence="3 4">
    <name type="scientific">Operophtera brumata</name>
    <name type="common">Winter moth</name>
    <name type="synonym">Phalaena brumata</name>
    <dbReference type="NCBI Taxonomy" id="104452"/>
    <lineage>
        <taxon>Eukaryota</taxon>
        <taxon>Metazoa</taxon>
        <taxon>Ecdysozoa</taxon>
        <taxon>Arthropoda</taxon>
        <taxon>Hexapoda</taxon>
        <taxon>Insecta</taxon>
        <taxon>Pterygota</taxon>
        <taxon>Neoptera</taxon>
        <taxon>Endopterygota</taxon>
        <taxon>Lepidoptera</taxon>
        <taxon>Glossata</taxon>
        <taxon>Ditrysia</taxon>
        <taxon>Geometroidea</taxon>
        <taxon>Geometridae</taxon>
        <taxon>Larentiinae</taxon>
        <taxon>Operophtera</taxon>
    </lineage>
</organism>
<keyword evidence="4" id="KW-1185">Reference proteome</keyword>
<comment type="caution">
    <text evidence="3">The sequence shown here is derived from an EMBL/GenBank/DDBJ whole genome shotgun (WGS) entry which is preliminary data.</text>
</comment>
<evidence type="ECO:0000313" key="3">
    <source>
        <dbReference type="EMBL" id="KOB69012.1"/>
    </source>
</evidence>
<dbReference type="GO" id="GO:0006508">
    <property type="term" value="P:proteolysis"/>
    <property type="evidence" value="ECO:0007669"/>
    <property type="project" value="InterPro"/>
</dbReference>
<dbReference type="AlphaFoldDB" id="A0A0L7L0K0"/>
<dbReference type="SMART" id="SM00645">
    <property type="entry name" value="Pept_C1"/>
    <property type="match status" value="1"/>
</dbReference>
<dbReference type="Gene3D" id="3.90.70.10">
    <property type="entry name" value="Cysteine proteinases"/>
    <property type="match status" value="2"/>
</dbReference>
<comment type="similarity">
    <text evidence="1">Belongs to the peptidase C1 family.</text>
</comment>
<dbReference type="SUPFAM" id="SSF54001">
    <property type="entry name" value="Cysteine proteinases"/>
    <property type="match status" value="2"/>
</dbReference>
<dbReference type="InterPro" id="IPR013128">
    <property type="entry name" value="Peptidase_C1A"/>
</dbReference>
<evidence type="ECO:0000256" key="1">
    <source>
        <dbReference type="ARBA" id="ARBA00008455"/>
    </source>
</evidence>
<name>A0A0L7L0K0_OPEBR</name>
<dbReference type="GO" id="GO:0008234">
    <property type="term" value="F:cysteine-type peptidase activity"/>
    <property type="evidence" value="ECO:0007669"/>
    <property type="project" value="InterPro"/>
</dbReference>
<proteinExistence type="inferred from homology"/>
<feature type="domain" description="Peptidase C1A papain C-terminal" evidence="2">
    <location>
        <begin position="83"/>
        <end position="203"/>
    </location>
</feature>
<evidence type="ECO:0000313" key="4">
    <source>
        <dbReference type="Proteomes" id="UP000037510"/>
    </source>
</evidence>
<dbReference type="STRING" id="104452.A0A0L7L0K0"/>